<feature type="compositionally biased region" description="Basic and acidic residues" evidence="1">
    <location>
        <begin position="171"/>
        <end position="182"/>
    </location>
</feature>
<dbReference type="EMBL" id="BTSX01000005">
    <property type="protein sequence ID" value="GMT02546.1"/>
    <property type="molecule type" value="Genomic_DNA"/>
</dbReference>
<protein>
    <submittedName>
        <fullName evidence="3">Uncharacterized protein</fullName>
    </submittedName>
</protein>
<feature type="compositionally biased region" description="Polar residues" evidence="1">
    <location>
        <begin position="287"/>
        <end position="297"/>
    </location>
</feature>
<feature type="non-terminal residue" evidence="3">
    <location>
        <position position="1"/>
    </location>
</feature>
<dbReference type="AlphaFoldDB" id="A0AAV5U6N2"/>
<proteinExistence type="predicted"/>
<feature type="compositionally biased region" description="Basic and acidic residues" evidence="1">
    <location>
        <begin position="373"/>
        <end position="390"/>
    </location>
</feature>
<name>A0AAV5U6N2_9BILA</name>
<keyword evidence="2" id="KW-1133">Transmembrane helix</keyword>
<evidence type="ECO:0000313" key="4">
    <source>
        <dbReference type="Proteomes" id="UP001432027"/>
    </source>
</evidence>
<feature type="compositionally biased region" description="Basic and acidic residues" evidence="1">
    <location>
        <begin position="226"/>
        <end position="248"/>
    </location>
</feature>
<feature type="region of interest" description="Disordered" evidence="1">
    <location>
        <begin position="171"/>
        <end position="205"/>
    </location>
</feature>
<sequence length="405" mass="44734">KGMVECSMESTPTDITWKWKNEQGNPESGQIGINQVSCLDELDCNNMKPFTHCDEGDECTNAIFTGGQYKYANGGKLVDKSTNGRTDVHVRCDKTMGQWIINGKTSKKNRNDTKLIKLGCYNPIVKTTTHASPAAARSDMLVIGIVLGTLILLLLILLLIYCICCRKGRKVKDEPRKPEPPKTDSSTVKIPPPAPIAPVSTESNDAPALYGGIRVQMINMCKEHLREIEPDEDPTKEYSARDKTDSEKSQASQVGGTTDAGRTVTGRGTEATNEVLRTMGPGDDTRSYVSRGNTTGGDRSETGPGGNTPTIGDAEKKVKREERKGPKVQFRDRVSMIRNRHEDARPHLDRRIYAHCPRAARAGCGSHSTGYGRRPEQPEQRCRGQEEGRSRSPQRRLCAQSIRHQ</sequence>
<keyword evidence="4" id="KW-1185">Reference proteome</keyword>
<gene>
    <name evidence="3" type="ORF">PENTCL1PPCAC_24720</name>
</gene>
<feature type="non-terminal residue" evidence="3">
    <location>
        <position position="405"/>
    </location>
</feature>
<reference evidence="3" key="1">
    <citation type="submission" date="2023-10" db="EMBL/GenBank/DDBJ databases">
        <title>Genome assembly of Pristionchus species.</title>
        <authorList>
            <person name="Yoshida K."/>
            <person name="Sommer R.J."/>
        </authorList>
    </citation>
    <scope>NUCLEOTIDE SEQUENCE</scope>
    <source>
        <strain evidence="3">RS0144</strain>
    </source>
</reference>
<evidence type="ECO:0000256" key="2">
    <source>
        <dbReference type="SAM" id="Phobius"/>
    </source>
</evidence>
<accession>A0AAV5U6N2</accession>
<feature type="region of interest" description="Disordered" evidence="1">
    <location>
        <begin position="358"/>
        <end position="405"/>
    </location>
</feature>
<comment type="caution">
    <text evidence="3">The sequence shown here is derived from an EMBL/GenBank/DDBJ whole genome shotgun (WGS) entry which is preliminary data.</text>
</comment>
<feature type="transmembrane region" description="Helical" evidence="2">
    <location>
        <begin position="140"/>
        <end position="164"/>
    </location>
</feature>
<organism evidence="3 4">
    <name type="scientific">Pristionchus entomophagus</name>
    <dbReference type="NCBI Taxonomy" id="358040"/>
    <lineage>
        <taxon>Eukaryota</taxon>
        <taxon>Metazoa</taxon>
        <taxon>Ecdysozoa</taxon>
        <taxon>Nematoda</taxon>
        <taxon>Chromadorea</taxon>
        <taxon>Rhabditida</taxon>
        <taxon>Rhabditina</taxon>
        <taxon>Diplogasteromorpha</taxon>
        <taxon>Diplogasteroidea</taxon>
        <taxon>Neodiplogasteridae</taxon>
        <taxon>Pristionchus</taxon>
    </lineage>
</organism>
<keyword evidence="2" id="KW-0812">Transmembrane</keyword>
<keyword evidence="2" id="KW-0472">Membrane</keyword>
<dbReference type="Proteomes" id="UP001432027">
    <property type="component" value="Unassembled WGS sequence"/>
</dbReference>
<evidence type="ECO:0000313" key="3">
    <source>
        <dbReference type="EMBL" id="GMT02546.1"/>
    </source>
</evidence>
<feature type="compositionally biased region" description="Basic and acidic residues" evidence="1">
    <location>
        <begin position="313"/>
        <end position="330"/>
    </location>
</feature>
<evidence type="ECO:0000256" key="1">
    <source>
        <dbReference type="SAM" id="MobiDB-lite"/>
    </source>
</evidence>
<feature type="region of interest" description="Disordered" evidence="1">
    <location>
        <begin position="226"/>
        <end position="330"/>
    </location>
</feature>